<accession>A0A964FIF9</accession>
<keyword evidence="7" id="KW-0346">Stress response</keyword>
<keyword evidence="2" id="KW-1277">Toxin-antitoxin system</keyword>
<evidence type="ECO:0000256" key="2">
    <source>
        <dbReference type="ARBA" id="ARBA00022649"/>
    </source>
</evidence>
<dbReference type="InterPro" id="IPR012933">
    <property type="entry name" value="HicA_mRNA_interferase"/>
</dbReference>
<dbReference type="GO" id="GO:0004519">
    <property type="term" value="F:endonuclease activity"/>
    <property type="evidence" value="ECO:0007669"/>
    <property type="project" value="UniProtKB-KW"/>
</dbReference>
<comment type="caution">
    <text evidence="8">The sequence shown here is derived from an EMBL/GenBank/DDBJ whole genome shotgun (WGS) entry which is preliminary data.</text>
</comment>
<keyword evidence="6" id="KW-0694">RNA-binding</keyword>
<dbReference type="Gene3D" id="3.30.920.30">
    <property type="entry name" value="Hypothetical protein"/>
    <property type="match status" value="1"/>
</dbReference>
<dbReference type="EMBL" id="JADWDC010000043">
    <property type="protein sequence ID" value="MCC0178439.1"/>
    <property type="molecule type" value="Genomic_DNA"/>
</dbReference>
<dbReference type="GO" id="GO:0016787">
    <property type="term" value="F:hydrolase activity"/>
    <property type="evidence" value="ECO:0007669"/>
    <property type="project" value="UniProtKB-KW"/>
</dbReference>
<evidence type="ECO:0000256" key="5">
    <source>
        <dbReference type="ARBA" id="ARBA00022801"/>
    </source>
</evidence>
<reference evidence="8" key="1">
    <citation type="journal article" date="2021" name="Antonie Van Leeuwenhoek">
        <title>Draft genome and description of Waterburya agarophytonicola gen. nov. sp. nov. (Pleurocapsales, Cyanobacteria): a seaweed symbiont.</title>
        <authorList>
            <person name="Bonthond G."/>
            <person name="Shalygin S."/>
            <person name="Bayer T."/>
            <person name="Weinberger F."/>
        </authorList>
    </citation>
    <scope>NUCLEOTIDE SEQUENCE</scope>
    <source>
        <strain evidence="8">KI4</strain>
    </source>
</reference>
<evidence type="ECO:0000313" key="9">
    <source>
        <dbReference type="Proteomes" id="UP000729733"/>
    </source>
</evidence>
<dbReference type="SUPFAM" id="SSF54786">
    <property type="entry name" value="YcfA/nrd intein domain"/>
    <property type="match status" value="1"/>
</dbReference>
<evidence type="ECO:0000256" key="4">
    <source>
        <dbReference type="ARBA" id="ARBA00022759"/>
    </source>
</evidence>
<proteinExistence type="inferred from homology"/>
<keyword evidence="9" id="KW-1185">Reference proteome</keyword>
<evidence type="ECO:0000256" key="6">
    <source>
        <dbReference type="ARBA" id="ARBA00022884"/>
    </source>
</evidence>
<dbReference type="Proteomes" id="UP000729733">
    <property type="component" value="Unassembled WGS sequence"/>
</dbReference>
<dbReference type="Pfam" id="PF07927">
    <property type="entry name" value="HicA_toxin"/>
    <property type="match status" value="1"/>
</dbReference>
<organism evidence="8 9">
    <name type="scientific">Waterburya agarophytonicola KI4</name>
    <dbReference type="NCBI Taxonomy" id="2874699"/>
    <lineage>
        <taxon>Bacteria</taxon>
        <taxon>Bacillati</taxon>
        <taxon>Cyanobacteriota</taxon>
        <taxon>Cyanophyceae</taxon>
        <taxon>Pleurocapsales</taxon>
        <taxon>Hyellaceae</taxon>
        <taxon>Waterburya</taxon>
        <taxon>Waterburya agarophytonicola</taxon>
    </lineage>
</organism>
<comment type="similarity">
    <text evidence="1">Belongs to the HicA mRNA interferase family.</text>
</comment>
<keyword evidence="5" id="KW-0378">Hydrolase</keyword>
<evidence type="ECO:0000256" key="7">
    <source>
        <dbReference type="ARBA" id="ARBA00023016"/>
    </source>
</evidence>
<keyword evidence="3" id="KW-0540">Nuclease</keyword>
<evidence type="ECO:0000313" key="8">
    <source>
        <dbReference type="EMBL" id="MCC0178439.1"/>
    </source>
</evidence>
<dbReference type="RefSeq" id="WP_229641520.1">
    <property type="nucleotide sequence ID" value="NZ_JADWDC010000043.1"/>
</dbReference>
<sequence>MGKYEKLLQRILTGTSDNNIKFAELCQLLEKLGFEKRVKGDHFIFTRDNVEEIVNIQPKGSKAKGYQVKQIRNLIVKYGLGDSNVG</sequence>
<dbReference type="AlphaFoldDB" id="A0A964FIF9"/>
<dbReference type="InterPro" id="IPR038570">
    <property type="entry name" value="HicA_sf"/>
</dbReference>
<evidence type="ECO:0000256" key="3">
    <source>
        <dbReference type="ARBA" id="ARBA00022722"/>
    </source>
</evidence>
<gene>
    <name evidence="8" type="ORF">I4641_15795</name>
</gene>
<keyword evidence="4" id="KW-0255">Endonuclease</keyword>
<name>A0A964FIF9_9CYAN</name>
<evidence type="ECO:0000256" key="1">
    <source>
        <dbReference type="ARBA" id="ARBA00006620"/>
    </source>
</evidence>
<protein>
    <submittedName>
        <fullName evidence="8">Type II toxin-antitoxin system HicA family toxin</fullName>
    </submittedName>
</protein>
<dbReference type="GO" id="GO:0003729">
    <property type="term" value="F:mRNA binding"/>
    <property type="evidence" value="ECO:0007669"/>
    <property type="project" value="InterPro"/>
</dbReference>